<dbReference type="RefSeq" id="WP_002710616.1">
    <property type="nucleotide sequence ID" value="NZ_JH651384.1"/>
</dbReference>
<proteinExistence type="predicted"/>
<reference evidence="3" key="1">
    <citation type="journal article" date="2011" name="Stand. Genomic Sci.">
        <title>Genome sequence of the filamentous, gliding Thiothrix nivea neotype strain (JP2(T)).</title>
        <authorList>
            <person name="Lapidus A."/>
            <person name="Nolan M."/>
            <person name="Lucas S."/>
            <person name="Glavina Del Rio T."/>
            <person name="Tice H."/>
            <person name="Cheng J.F."/>
            <person name="Tapia R."/>
            <person name="Han C."/>
            <person name="Goodwin L."/>
            <person name="Pitluck S."/>
            <person name="Liolios K."/>
            <person name="Pagani I."/>
            <person name="Ivanova N."/>
            <person name="Huntemann M."/>
            <person name="Mavromatis K."/>
            <person name="Mikhailova N."/>
            <person name="Pati A."/>
            <person name="Chen A."/>
            <person name="Palaniappan K."/>
            <person name="Land M."/>
            <person name="Brambilla E.M."/>
            <person name="Rohde M."/>
            <person name="Abt B."/>
            <person name="Verbarg S."/>
            <person name="Goker M."/>
            <person name="Bristow J."/>
            <person name="Eisen J.A."/>
            <person name="Markowitz V."/>
            <person name="Hugenholtz P."/>
            <person name="Kyrpides N.C."/>
            <person name="Klenk H.P."/>
            <person name="Woyke T."/>
        </authorList>
    </citation>
    <scope>NUCLEOTIDE SEQUENCE [LARGE SCALE GENOMIC DNA]</scope>
    <source>
        <strain evidence="3">ATCC 35100 / DSM 5205 / JP2</strain>
    </source>
</reference>
<dbReference type="PANTHER" id="PTHR34825:SF1">
    <property type="entry name" value="AAA-ATPASE-LIKE DOMAIN-CONTAINING PROTEIN"/>
    <property type="match status" value="1"/>
</dbReference>
<evidence type="ECO:0000313" key="3">
    <source>
        <dbReference type="Proteomes" id="UP000005317"/>
    </source>
</evidence>
<dbReference type="Pfam" id="PF08011">
    <property type="entry name" value="PDDEXK_9"/>
    <property type="match status" value="1"/>
</dbReference>
<keyword evidence="3" id="KW-1185">Reference proteome</keyword>
<dbReference type="AlphaFoldDB" id="A0A656HIJ8"/>
<dbReference type="InterPro" id="IPR012547">
    <property type="entry name" value="PDDEXK_9"/>
</dbReference>
<feature type="domain" description="AAA-ATPase-like" evidence="1">
    <location>
        <begin position="5"/>
        <end position="202"/>
    </location>
</feature>
<evidence type="ECO:0000313" key="2">
    <source>
        <dbReference type="EMBL" id="EIJ36748.1"/>
    </source>
</evidence>
<dbReference type="PANTHER" id="PTHR34825">
    <property type="entry name" value="CONSERVED PROTEIN, WITH A WEAK D-GALACTARATE DEHYDRATASE/ALTRONATE HYDROLASE DOMAIN"/>
    <property type="match status" value="1"/>
</dbReference>
<dbReference type="EMBL" id="JH651384">
    <property type="protein sequence ID" value="EIJ36748.1"/>
    <property type="molecule type" value="Genomic_DNA"/>
</dbReference>
<protein>
    <submittedName>
        <fullName evidence="2">AAA-ATPase-like protein</fullName>
    </submittedName>
</protein>
<dbReference type="Proteomes" id="UP000005317">
    <property type="component" value="Unassembled WGS sequence"/>
</dbReference>
<dbReference type="InterPro" id="IPR018631">
    <property type="entry name" value="AAA-ATPase-like_dom"/>
</dbReference>
<dbReference type="Pfam" id="PF09820">
    <property type="entry name" value="AAA-ATPase_like"/>
    <property type="match status" value="1"/>
</dbReference>
<name>A0A656HIJ8_THINJ</name>
<gene>
    <name evidence="2" type="ORF">Thini_4264</name>
</gene>
<evidence type="ECO:0000259" key="1">
    <source>
        <dbReference type="Pfam" id="PF09820"/>
    </source>
</evidence>
<organism evidence="2 3">
    <name type="scientific">Thiothrix nivea (strain ATCC 35100 / DSM 5205 / JP2)</name>
    <dbReference type="NCBI Taxonomy" id="870187"/>
    <lineage>
        <taxon>Bacteria</taxon>
        <taxon>Pseudomonadati</taxon>
        <taxon>Pseudomonadota</taxon>
        <taxon>Gammaproteobacteria</taxon>
        <taxon>Thiotrichales</taxon>
        <taxon>Thiotrichaceae</taxon>
        <taxon>Thiothrix</taxon>
    </lineage>
</organism>
<sequence>MKKLPIGISTLADIINDGYVYVDKTAYVQMLTDAGKYYFLSRPRRFGKSLLVDTLHQLFASNEALFRGLHIHPNWDWSVQYPVIRISFGAGHLQSRAELERRFRHILRVNQEQLGLECPDQEDVSSCFSDIIRAAKIKYGQSAVVLVDEYDKPILDNISKPAIAAEMRDGLRNLYSVIKDNDANIRFTLLTGVSKFSKVSLFSGLNNLEDITLDARYSALCGYTQNELDREFAEHLQGADRELVQRWYNGYNWLGESVYNPFDILLFISKGKEYLPYWFETGTPRFLVEVLRKRPFHLPDLEAVRMEYKMLGNFDVDTIHLETLLFQTGYLTIKQKLAAFPGSTPEYILSYPNLEVRYSLMGYLLENYLTDSRHERGSVYQAFLTNDFTALERRFRTLFDGIAHQNHTNNPIAAYEGYYASVVYAFLCSLSLDTRAEESTNKGRVDITLRFTLPDGQKQVYIFEFKMVDEAEGDGSALKQIKDKDYAAPYRDGQQRIFLIGMEFNGQARNLVRFEWEETLQ</sequence>
<dbReference type="OrthoDB" id="7060064at2"/>
<accession>A0A656HIJ8</accession>